<gene>
    <name evidence="1" type="ORF">SAMN05444370_101511</name>
</gene>
<dbReference type="AlphaFoldDB" id="A0A1H3W4P5"/>
<dbReference type="EMBL" id="FNQM01000001">
    <property type="protein sequence ID" value="SDZ81970.1"/>
    <property type="molecule type" value="Genomic_DNA"/>
</dbReference>
<name>A0A1H3W4P5_9RHOB</name>
<evidence type="ECO:0000313" key="2">
    <source>
        <dbReference type="Proteomes" id="UP000198703"/>
    </source>
</evidence>
<sequence length="231" mass="24394">MELIFRRRAEHVGLPEPTPAASGLPDWLRAMPSTAPSAAAGAEVRTLKHCPPLIDAMGAGVLAPLAADVEVAGGVLRWTSDIAPLDGVSPSPIGVHVPEQAAGGPLDPGDGFIVKFMNFWAIEAPPGWSVLATHPANRLDLPFRTLTGLVDCDRFALGLVHFPALWIDPGFEGVLRRGTPVAQLLAVPRAQPALRLAVLSDAEAAEQAALRARLAAEPGVYRRMKRGGDRP</sequence>
<dbReference type="RefSeq" id="WP_093248030.1">
    <property type="nucleotide sequence ID" value="NZ_FNQM01000001.1"/>
</dbReference>
<keyword evidence="2" id="KW-1185">Reference proteome</keyword>
<organism evidence="1 2">
    <name type="scientific">Rubrimonas cliftonensis</name>
    <dbReference type="NCBI Taxonomy" id="89524"/>
    <lineage>
        <taxon>Bacteria</taxon>
        <taxon>Pseudomonadati</taxon>
        <taxon>Pseudomonadota</taxon>
        <taxon>Alphaproteobacteria</taxon>
        <taxon>Rhodobacterales</taxon>
        <taxon>Paracoccaceae</taxon>
        <taxon>Rubrimonas</taxon>
    </lineage>
</organism>
<proteinExistence type="predicted"/>
<protein>
    <submittedName>
        <fullName evidence="1">Uncharacterized protein</fullName>
    </submittedName>
</protein>
<dbReference type="Proteomes" id="UP000198703">
    <property type="component" value="Unassembled WGS sequence"/>
</dbReference>
<reference evidence="1 2" key="1">
    <citation type="submission" date="2016-10" db="EMBL/GenBank/DDBJ databases">
        <authorList>
            <person name="de Groot N.N."/>
        </authorList>
    </citation>
    <scope>NUCLEOTIDE SEQUENCE [LARGE SCALE GENOMIC DNA]</scope>
    <source>
        <strain evidence="1 2">DSM 15345</strain>
    </source>
</reference>
<accession>A0A1H3W4P5</accession>
<evidence type="ECO:0000313" key="1">
    <source>
        <dbReference type="EMBL" id="SDZ81970.1"/>
    </source>
</evidence>
<dbReference type="STRING" id="89524.SAMN05444370_101511"/>
<dbReference type="OrthoDB" id="7404855at2"/>